<dbReference type="EMBL" id="BMJO01000001">
    <property type="protein sequence ID" value="GGE38940.1"/>
    <property type="molecule type" value="Genomic_DNA"/>
</dbReference>
<feature type="transmembrane region" description="Helical" evidence="1">
    <location>
        <begin position="45"/>
        <end position="66"/>
    </location>
</feature>
<evidence type="ECO:0000313" key="4">
    <source>
        <dbReference type="Proteomes" id="UP000295684"/>
    </source>
</evidence>
<gene>
    <name evidence="3" type="ORF">EV200_10765</name>
    <name evidence="2" type="ORF">GCM10011413_00610</name>
</gene>
<reference evidence="2" key="4">
    <citation type="submission" date="2024-05" db="EMBL/GenBank/DDBJ databases">
        <authorList>
            <person name="Sun Q."/>
            <person name="Zhou Y."/>
        </authorList>
    </citation>
    <scope>NUCLEOTIDE SEQUENCE</scope>
    <source>
        <strain evidence="2">CGMCC 1.15644</strain>
    </source>
</reference>
<reference evidence="3 4" key="3">
    <citation type="submission" date="2019-03" db="EMBL/GenBank/DDBJ databases">
        <title>Genomic Encyclopedia of Type Strains, Phase IV (KMG-IV): sequencing the most valuable type-strain genomes for metagenomic binning, comparative biology and taxonomic classification.</title>
        <authorList>
            <person name="Goeker M."/>
        </authorList>
    </citation>
    <scope>NUCLEOTIDE SEQUENCE [LARGE SCALE GENOMIC DNA]</scope>
    <source>
        <strain evidence="3 4">DSM 103236</strain>
    </source>
</reference>
<keyword evidence="1" id="KW-1133">Transmembrane helix</keyword>
<dbReference type="Proteomes" id="UP000622648">
    <property type="component" value="Unassembled WGS sequence"/>
</dbReference>
<sequence length="76" mass="8205">MKIAYFIIIGIIAGSTFALIDTIVANAEISSIMPETRELLKNLSVSKVLIYSAIGAIIGIAFYALAKKAFKKKTII</sequence>
<dbReference type="RefSeq" id="WP_132534854.1">
    <property type="nucleotide sequence ID" value="NZ_BMJO01000001.1"/>
</dbReference>
<evidence type="ECO:0000313" key="5">
    <source>
        <dbReference type="Proteomes" id="UP000622648"/>
    </source>
</evidence>
<accession>A0A4R2H7X8</accession>
<keyword evidence="1" id="KW-0472">Membrane</keyword>
<organism evidence="3 4">
    <name type="scientific">Pedobacter psychrotolerans</name>
    <dbReference type="NCBI Taxonomy" id="1843235"/>
    <lineage>
        <taxon>Bacteria</taxon>
        <taxon>Pseudomonadati</taxon>
        <taxon>Bacteroidota</taxon>
        <taxon>Sphingobacteriia</taxon>
        <taxon>Sphingobacteriales</taxon>
        <taxon>Sphingobacteriaceae</taxon>
        <taxon>Pedobacter</taxon>
    </lineage>
</organism>
<keyword evidence="1" id="KW-0812">Transmembrane</keyword>
<proteinExistence type="predicted"/>
<dbReference type="Proteomes" id="UP000295684">
    <property type="component" value="Unassembled WGS sequence"/>
</dbReference>
<feature type="transmembrane region" description="Helical" evidence="1">
    <location>
        <begin position="5"/>
        <end position="25"/>
    </location>
</feature>
<name>A0A4R2H7X8_9SPHI</name>
<dbReference type="EMBL" id="SLWO01000007">
    <property type="protein sequence ID" value="TCO21474.1"/>
    <property type="molecule type" value="Genomic_DNA"/>
</dbReference>
<evidence type="ECO:0000256" key="1">
    <source>
        <dbReference type="SAM" id="Phobius"/>
    </source>
</evidence>
<evidence type="ECO:0000313" key="3">
    <source>
        <dbReference type="EMBL" id="TCO21474.1"/>
    </source>
</evidence>
<dbReference type="AlphaFoldDB" id="A0A4R2H7X8"/>
<comment type="caution">
    <text evidence="3">The sequence shown here is derived from an EMBL/GenBank/DDBJ whole genome shotgun (WGS) entry which is preliminary data.</text>
</comment>
<evidence type="ECO:0000313" key="2">
    <source>
        <dbReference type="EMBL" id="GGE38940.1"/>
    </source>
</evidence>
<keyword evidence="5" id="KW-1185">Reference proteome</keyword>
<reference evidence="5" key="2">
    <citation type="journal article" date="2019" name="Int. J. Syst. Evol. Microbiol.">
        <title>The Global Catalogue of Microorganisms (GCM) 10K type strain sequencing project: providing services to taxonomists for standard genome sequencing and annotation.</title>
        <authorList>
            <consortium name="The Broad Institute Genomics Platform"/>
            <consortium name="The Broad Institute Genome Sequencing Center for Infectious Disease"/>
            <person name="Wu L."/>
            <person name="Ma J."/>
        </authorList>
    </citation>
    <scope>NUCLEOTIDE SEQUENCE [LARGE SCALE GENOMIC DNA]</scope>
    <source>
        <strain evidence="5">CGMCC 1.15644</strain>
    </source>
</reference>
<reference evidence="2" key="1">
    <citation type="journal article" date="2014" name="Int. J. Syst. Evol. Microbiol.">
        <title>Complete genome of a new Firmicutes species belonging to the dominant human colonic microbiota ('Ruminococcus bicirculans') reveals two chromosomes and a selective capacity to utilize plant glucans.</title>
        <authorList>
            <consortium name="NISC Comparative Sequencing Program"/>
            <person name="Wegmann U."/>
            <person name="Louis P."/>
            <person name="Goesmann A."/>
            <person name="Henrissat B."/>
            <person name="Duncan S.H."/>
            <person name="Flint H.J."/>
        </authorList>
    </citation>
    <scope>NUCLEOTIDE SEQUENCE</scope>
    <source>
        <strain evidence="2">CGMCC 1.15644</strain>
    </source>
</reference>
<protein>
    <submittedName>
        <fullName evidence="3">Uncharacterized protein</fullName>
    </submittedName>
</protein>